<dbReference type="Gene3D" id="2.60.40.10">
    <property type="entry name" value="Immunoglobulins"/>
    <property type="match status" value="2"/>
</dbReference>
<comment type="caution">
    <text evidence="3">The sequence shown here is derived from an EMBL/GenBank/DDBJ whole genome shotgun (WGS) entry which is preliminary data.</text>
</comment>
<dbReference type="PROSITE" id="PS50835">
    <property type="entry name" value="IG_LIKE"/>
    <property type="match status" value="1"/>
</dbReference>
<dbReference type="GO" id="GO:0007411">
    <property type="term" value="P:axon guidance"/>
    <property type="evidence" value="ECO:0007669"/>
    <property type="project" value="TreeGrafter"/>
</dbReference>
<dbReference type="InterPro" id="IPR007110">
    <property type="entry name" value="Ig-like_dom"/>
</dbReference>
<organism evidence="3 4">
    <name type="scientific">Stichopus japonicus</name>
    <name type="common">Sea cucumber</name>
    <dbReference type="NCBI Taxonomy" id="307972"/>
    <lineage>
        <taxon>Eukaryota</taxon>
        <taxon>Metazoa</taxon>
        <taxon>Echinodermata</taxon>
        <taxon>Eleutherozoa</taxon>
        <taxon>Echinozoa</taxon>
        <taxon>Holothuroidea</taxon>
        <taxon>Aspidochirotacea</taxon>
        <taxon>Aspidochirotida</taxon>
        <taxon>Stichopodidae</taxon>
        <taxon>Apostichopus</taxon>
    </lineage>
</organism>
<evidence type="ECO:0000313" key="3">
    <source>
        <dbReference type="EMBL" id="PIK34537.1"/>
    </source>
</evidence>
<dbReference type="STRING" id="307972.A0A2G8JFL1"/>
<dbReference type="AlphaFoldDB" id="A0A2G8JFL1"/>
<dbReference type="PANTHER" id="PTHR10075:SF100">
    <property type="entry name" value="FASCICLIN-2"/>
    <property type="match status" value="1"/>
</dbReference>
<protein>
    <submittedName>
        <fullName evidence="3">Putative hemicentin-2</fullName>
    </submittedName>
</protein>
<dbReference type="InterPro" id="IPR013783">
    <property type="entry name" value="Ig-like_fold"/>
</dbReference>
<dbReference type="GO" id="GO:0007156">
    <property type="term" value="P:homophilic cell adhesion via plasma membrane adhesion molecules"/>
    <property type="evidence" value="ECO:0007669"/>
    <property type="project" value="TreeGrafter"/>
</dbReference>
<dbReference type="OrthoDB" id="6085115at2759"/>
<dbReference type="GO" id="GO:0070593">
    <property type="term" value="P:dendrite self-avoidance"/>
    <property type="evidence" value="ECO:0007669"/>
    <property type="project" value="TreeGrafter"/>
</dbReference>
<evidence type="ECO:0000313" key="4">
    <source>
        <dbReference type="Proteomes" id="UP000230750"/>
    </source>
</evidence>
<name>A0A2G8JFL1_STIJA</name>
<dbReference type="GO" id="GO:0098632">
    <property type="term" value="F:cell-cell adhesion mediator activity"/>
    <property type="evidence" value="ECO:0007669"/>
    <property type="project" value="TreeGrafter"/>
</dbReference>
<sequence length="252" mass="27275">MADTVTTNALIIYNAREIDGGLFTCASYDMPGMASVHVTIHAEPNLEPMADFILTDGEGFVLTCLVVPPIPSGNMYWNKNGILIGTTGLHDIDGDRSPDGEILTNGSLVIYEADKNDAGIYTCLLRYVVNRRSETILRNINVNVAVEVTVKEYIKLGSPLYQPIQIACTAYGFPVPEVAWMSKNFTLGSDGYWGRDISVTTQTHSPISVTSTITIGDLPGTFAMASVTCDANNFFSNASQLSLIIKFGTITD</sequence>
<evidence type="ECO:0000256" key="1">
    <source>
        <dbReference type="ARBA" id="ARBA00023319"/>
    </source>
</evidence>
<reference evidence="3 4" key="1">
    <citation type="journal article" date="2017" name="PLoS Biol.">
        <title>The sea cucumber genome provides insights into morphological evolution and visceral regeneration.</title>
        <authorList>
            <person name="Zhang X."/>
            <person name="Sun L."/>
            <person name="Yuan J."/>
            <person name="Sun Y."/>
            <person name="Gao Y."/>
            <person name="Zhang L."/>
            <person name="Li S."/>
            <person name="Dai H."/>
            <person name="Hamel J.F."/>
            <person name="Liu C."/>
            <person name="Yu Y."/>
            <person name="Liu S."/>
            <person name="Lin W."/>
            <person name="Guo K."/>
            <person name="Jin S."/>
            <person name="Xu P."/>
            <person name="Storey K.B."/>
            <person name="Huan P."/>
            <person name="Zhang T."/>
            <person name="Zhou Y."/>
            <person name="Zhang J."/>
            <person name="Lin C."/>
            <person name="Li X."/>
            <person name="Xing L."/>
            <person name="Huo D."/>
            <person name="Sun M."/>
            <person name="Wang L."/>
            <person name="Mercier A."/>
            <person name="Li F."/>
            <person name="Yang H."/>
            <person name="Xiang J."/>
        </authorList>
    </citation>
    <scope>NUCLEOTIDE SEQUENCE [LARGE SCALE GENOMIC DNA]</scope>
    <source>
        <strain evidence="3">Shaxun</strain>
        <tissue evidence="3">Muscle</tissue>
    </source>
</reference>
<dbReference type="SUPFAM" id="SSF48726">
    <property type="entry name" value="Immunoglobulin"/>
    <property type="match status" value="2"/>
</dbReference>
<dbReference type="EMBL" id="MRZV01002145">
    <property type="protein sequence ID" value="PIK34537.1"/>
    <property type="molecule type" value="Genomic_DNA"/>
</dbReference>
<evidence type="ECO:0000259" key="2">
    <source>
        <dbReference type="PROSITE" id="PS50835"/>
    </source>
</evidence>
<dbReference type="SMART" id="SM00409">
    <property type="entry name" value="IG"/>
    <property type="match status" value="1"/>
</dbReference>
<keyword evidence="1" id="KW-0393">Immunoglobulin domain</keyword>
<gene>
    <name evidence="3" type="ORF">BSL78_28636</name>
</gene>
<proteinExistence type="predicted"/>
<accession>A0A2G8JFL1</accession>
<dbReference type="Proteomes" id="UP000230750">
    <property type="component" value="Unassembled WGS sequence"/>
</dbReference>
<dbReference type="InterPro" id="IPR036179">
    <property type="entry name" value="Ig-like_dom_sf"/>
</dbReference>
<dbReference type="GO" id="GO:0030424">
    <property type="term" value="C:axon"/>
    <property type="evidence" value="ECO:0007669"/>
    <property type="project" value="TreeGrafter"/>
</dbReference>
<feature type="domain" description="Ig-like" evidence="2">
    <location>
        <begin position="44"/>
        <end position="141"/>
    </location>
</feature>
<dbReference type="GO" id="GO:0005886">
    <property type="term" value="C:plasma membrane"/>
    <property type="evidence" value="ECO:0007669"/>
    <property type="project" value="TreeGrafter"/>
</dbReference>
<dbReference type="InterPro" id="IPR003599">
    <property type="entry name" value="Ig_sub"/>
</dbReference>
<keyword evidence="4" id="KW-1185">Reference proteome</keyword>
<dbReference type="PANTHER" id="PTHR10075">
    <property type="entry name" value="BASIGIN RELATED"/>
    <property type="match status" value="1"/>
</dbReference>